<name>A0A507EW72_9FUNG</name>
<dbReference type="OrthoDB" id="2148803at2759"/>
<gene>
    <name evidence="2" type="ORF">CcCBS67573_g07480</name>
</gene>
<keyword evidence="3" id="KW-1185">Reference proteome</keyword>
<dbReference type="EMBL" id="QEAP01000395">
    <property type="protein sequence ID" value="TPX67466.1"/>
    <property type="molecule type" value="Genomic_DNA"/>
</dbReference>
<organism evidence="2 3">
    <name type="scientific">Chytriomyces confervae</name>
    <dbReference type="NCBI Taxonomy" id="246404"/>
    <lineage>
        <taxon>Eukaryota</taxon>
        <taxon>Fungi</taxon>
        <taxon>Fungi incertae sedis</taxon>
        <taxon>Chytridiomycota</taxon>
        <taxon>Chytridiomycota incertae sedis</taxon>
        <taxon>Chytridiomycetes</taxon>
        <taxon>Chytridiales</taxon>
        <taxon>Chytriomycetaceae</taxon>
        <taxon>Chytriomyces</taxon>
    </lineage>
</organism>
<evidence type="ECO:0000256" key="1">
    <source>
        <dbReference type="SAM" id="MobiDB-lite"/>
    </source>
</evidence>
<accession>A0A507EW72</accession>
<proteinExistence type="predicted"/>
<dbReference type="Proteomes" id="UP000320333">
    <property type="component" value="Unassembled WGS sequence"/>
</dbReference>
<dbReference type="AlphaFoldDB" id="A0A507EW72"/>
<feature type="region of interest" description="Disordered" evidence="1">
    <location>
        <begin position="91"/>
        <end position="130"/>
    </location>
</feature>
<sequence length="318" mass="35249">MRHPKAEVLGSTDWRLGHEIALFKYLKTQDDGTQTGTQVEQAIPSLASFHAPVLNSKIRTICKKIQDFGDSYDPQVDSKPMDLSSTRLLASSAEDGPDDNTRPPTTPQVPRTLPGTPQSLPPGAPGMPDVRRLSGLVAGSVKRVKIESPSKSELVDSMVYTKPVVKSAPIQSTLRLHELMRFKDDKTGLHHIQIILRILTDHHMQFDVSADGKNFVYNLKPKTVSAVDFIDPEHSSISHPPTTAIVQYFHNDTGMEEFFYTVALPEAVDSNCISNRSVYRAVETTDTSGYKVTIMQAIAKVLVYMVSSQRSGNRESDW</sequence>
<protein>
    <submittedName>
        <fullName evidence="2">Uncharacterized protein</fullName>
    </submittedName>
</protein>
<reference evidence="2 3" key="1">
    <citation type="journal article" date="2019" name="Sci. Rep.">
        <title>Comparative genomics of chytrid fungi reveal insights into the obligate biotrophic and pathogenic lifestyle of Synchytrium endobioticum.</title>
        <authorList>
            <person name="van de Vossenberg B.T.L.H."/>
            <person name="Warris S."/>
            <person name="Nguyen H.D.T."/>
            <person name="van Gent-Pelzer M.P.E."/>
            <person name="Joly D.L."/>
            <person name="van de Geest H.C."/>
            <person name="Bonants P.J.M."/>
            <person name="Smith D.S."/>
            <person name="Levesque C.A."/>
            <person name="van der Lee T.A.J."/>
        </authorList>
    </citation>
    <scope>NUCLEOTIDE SEQUENCE [LARGE SCALE GENOMIC DNA]</scope>
    <source>
        <strain evidence="2 3">CBS 675.73</strain>
    </source>
</reference>
<evidence type="ECO:0000313" key="2">
    <source>
        <dbReference type="EMBL" id="TPX67466.1"/>
    </source>
</evidence>
<comment type="caution">
    <text evidence="2">The sequence shown here is derived from an EMBL/GenBank/DDBJ whole genome shotgun (WGS) entry which is preliminary data.</text>
</comment>
<evidence type="ECO:0000313" key="3">
    <source>
        <dbReference type="Proteomes" id="UP000320333"/>
    </source>
</evidence>